<reference evidence="1 2" key="1">
    <citation type="submission" date="2019-11" db="EMBL/GenBank/DDBJ databases">
        <title>Complete Genome Sequence of Shewanella chilikensis Strain DC57, Isolated from Corroded Seal Rings at a floating production facility in Australia.</title>
        <authorList>
            <person name="Salgar-Chaparro S.J."/>
            <person name="Castillo-Villamizar G.A."/>
            <person name="Poehlein A."/>
            <person name="Daniel R."/>
            <person name="Machuca L."/>
        </authorList>
    </citation>
    <scope>NUCLEOTIDE SEQUENCE [LARGE SCALE GENOMIC DNA]</scope>
    <source>
        <strain evidence="1 2">DC57</strain>
    </source>
</reference>
<proteinExistence type="predicted"/>
<evidence type="ECO:0000313" key="2">
    <source>
        <dbReference type="Proteomes" id="UP000502117"/>
    </source>
</evidence>
<name>A0A6G7LUX9_9GAMM</name>
<sequence>MAVVNTPFDISRIHTPQGIFRLKGELQVSPPKLVCRQLEILGSDGWLELRVEDNRTQVLLDALFEPVREHLKP</sequence>
<dbReference type="EMBL" id="CP045857">
    <property type="protein sequence ID" value="QIJ05597.1"/>
    <property type="molecule type" value="Genomic_DNA"/>
</dbReference>
<accession>A0A6G7LUX9</accession>
<dbReference type="RefSeq" id="WP_144166456.1">
    <property type="nucleotide sequence ID" value="NZ_CP045857.1"/>
</dbReference>
<dbReference type="Proteomes" id="UP000502117">
    <property type="component" value="Chromosome"/>
</dbReference>
<dbReference type="KEGG" id="schk:GII14_16575"/>
<dbReference type="AlphaFoldDB" id="A0A6G7LUX9"/>
<gene>
    <name evidence="1" type="ORF">GII14_16575</name>
</gene>
<organism evidence="1 2">
    <name type="scientific">Shewanella chilikensis</name>
    <dbReference type="NCBI Taxonomy" id="558541"/>
    <lineage>
        <taxon>Bacteria</taxon>
        <taxon>Pseudomonadati</taxon>
        <taxon>Pseudomonadota</taxon>
        <taxon>Gammaproteobacteria</taxon>
        <taxon>Alteromonadales</taxon>
        <taxon>Shewanellaceae</taxon>
        <taxon>Shewanella</taxon>
    </lineage>
</organism>
<evidence type="ECO:0000313" key="1">
    <source>
        <dbReference type="EMBL" id="QIJ05597.1"/>
    </source>
</evidence>
<protein>
    <submittedName>
        <fullName evidence="1">Uncharacterized protein</fullName>
    </submittedName>
</protein>